<protein>
    <submittedName>
        <fullName evidence="2">Uncharacterized protein</fullName>
    </submittedName>
</protein>
<keyword evidence="1" id="KW-0472">Membrane</keyword>
<keyword evidence="1" id="KW-1133">Transmembrane helix</keyword>
<reference evidence="2" key="1">
    <citation type="submission" date="2018-02" db="EMBL/GenBank/DDBJ databases">
        <title>Rhizophora mucronata_Transcriptome.</title>
        <authorList>
            <person name="Meera S.P."/>
            <person name="Sreeshan A."/>
            <person name="Augustine A."/>
        </authorList>
    </citation>
    <scope>NUCLEOTIDE SEQUENCE</scope>
    <source>
        <tissue evidence="2">Leaf</tissue>
    </source>
</reference>
<evidence type="ECO:0000256" key="1">
    <source>
        <dbReference type="SAM" id="Phobius"/>
    </source>
</evidence>
<accession>A0A2P2NLM8</accession>
<organism evidence="2">
    <name type="scientific">Rhizophora mucronata</name>
    <name type="common">Asiatic mangrove</name>
    <dbReference type="NCBI Taxonomy" id="61149"/>
    <lineage>
        <taxon>Eukaryota</taxon>
        <taxon>Viridiplantae</taxon>
        <taxon>Streptophyta</taxon>
        <taxon>Embryophyta</taxon>
        <taxon>Tracheophyta</taxon>
        <taxon>Spermatophyta</taxon>
        <taxon>Magnoliopsida</taxon>
        <taxon>eudicotyledons</taxon>
        <taxon>Gunneridae</taxon>
        <taxon>Pentapetalae</taxon>
        <taxon>rosids</taxon>
        <taxon>fabids</taxon>
        <taxon>Malpighiales</taxon>
        <taxon>Rhizophoraceae</taxon>
        <taxon>Rhizophora</taxon>
    </lineage>
</organism>
<dbReference type="EMBL" id="GGEC01062923">
    <property type="protein sequence ID" value="MBX43407.1"/>
    <property type="molecule type" value="Transcribed_RNA"/>
</dbReference>
<dbReference type="AlphaFoldDB" id="A0A2P2NLM8"/>
<feature type="transmembrane region" description="Helical" evidence="1">
    <location>
        <begin position="28"/>
        <end position="46"/>
    </location>
</feature>
<name>A0A2P2NLM8_RHIMU</name>
<proteinExistence type="predicted"/>
<keyword evidence="1" id="KW-0812">Transmembrane</keyword>
<sequence length="64" mass="7556">MLMEHFLYACIVVFFAICKPKTLGLQTLLSIYTNFCLPHLILLLFFPRTMNDKYHIMLHSSLYS</sequence>
<evidence type="ECO:0000313" key="2">
    <source>
        <dbReference type="EMBL" id="MBX43407.1"/>
    </source>
</evidence>